<reference evidence="2 3" key="1">
    <citation type="submission" date="2019-08" db="EMBL/GenBank/DDBJ databases">
        <title>A chromosome-level genome assembly, high-density linkage maps, and genome scans reveal the genomic architecture of hybrid incompatibilities underlying speciation via character displacement in darters (Percidae: Etheostominae).</title>
        <authorList>
            <person name="Moran R.L."/>
            <person name="Catchen J.M."/>
            <person name="Fuller R.C."/>
        </authorList>
    </citation>
    <scope>NUCLEOTIDE SEQUENCE [LARGE SCALE GENOMIC DNA]</scope>
    <source>
        <strain evidence="2">EspeVRDwgs_2016</strain>
        <tissue evidence="2">Muscle</tissue>
    </source>
</reference>
<evidence type="ECO:0000313" key="3">
    <source>
        <dbReference type="Proteomes" id="UP000327493"/>
    </source>
</evidence>
<name>A0A5J5D7S0_9PERO</name>
<accession>A0A5J5D7S0</accession>
<dbReference type="EMBL" id="VOFY01000010">
    <property type="protein sequence ID" value="KAA8588990.1"/>
    <property type="molecule type" value="Genomic_DNA"/>
</dbReference>
<sequence length="174" mass="19598">MQEKRPLSRCCHGNLLPFFFSPLLSSISVIFQSSAHQKKACSLESVDNNTFQLQQSIPWSPRLPVMPEVVHLPSMKPPPPSFNAIPTNSSFLTTTTTQLPLEQVHMQVHTMLIIFIFCVVCFLLLLTFFYAFCFHCSIGSLPKDSHTTKRCSLEHEDATYKFSSSDNQSVGNVV</sequence>
<organism evidence="2 3">
    <name type="scientific">Etheostoma spectabile</name>
    <name type="common">orangethroat darter</name>
    <dbReference type="NCBI Taxonomy" id="54343"/>
    <lineage>
        <taxon>Eukaryota</taxon>
        <taxon>Metazoa</taxon>
        <taxon>Chordata</taxon>
        <taxon>Craniata</taxon>
        <taxon>Vertebrata</taxon>
        <taxon>Euteleostomi</taxon>
        <taxon>Actinopterygii</taxon>
        <taxon>Neopterygii</taxon>
        <taxon>Teleostei</taxon>
        <taxon>Neoteleostei</taxon>
        <taxon>Acanthomorphata</taxon>
        <taxon>Eupercaria</taxon>
        <taxon>Perciformes</taxon>
        <taxon>Percoidei</taxon>
        <taxon>Percidae</taxon>
        <taxon>Etheostomatinae</taxon>
        <taxon>Etheostoma</taxon>
    </lineage>
</organism>
<keyword evidence="3" id="KW-1185">Reference proteome</keyword>
<keyword evidence="1" id="KW-0812">Transmembrane</keyword>
<keyword evidence="1" id="KW-0472">Membrane</keyword>
<feature type="transmembrane region" description="Helical" evidence="1">
    <location>
        <begin position="111"/>
        <end position="132"/>
    </location>
</feature>
<gene>
    <name evidence="2" type="ORF">FQN60_010335</name>
</gene>
<evidence type="ECO:0000256" key="1">
    <source>
        <dbReference type="SAM" id="Phobius"/>
    </source>
</evidence>
<proteinExistence type="predicted"/>
<dbReference type="Proteomes" id="UP000327493">
    <property type="component" value="Chromosome 10"/>
</dbReference>
<evidence type="ECO:0000313" key="2">
    <source>
        <dbReference type="EMBL" id="KAA8588990.1"/>
    </source>
</evidence>
<protein>
    <submittedName>
        <fullName evidence="2">Uncharacterized protein</fullName>
    </submittedName>
</protein>
<comment type="caution">
    <text evidence="2">The sequence shown here is derived from an EMBL/GenBank/DDBJ whole genome shotgun (WGS) entry which is preliminary data.</text>
</comment>
<keyword evidence="1" id="KW-1133">Transmembrane helix</keyword>
<dbReference type="AlphaFoldDB" id="A0A5J5D7S0"/>